<gene>
    <name evidence="1" type="ORF">B0T26DRAFT_749005</name>
</gene>
<dbReference type="EMBL" id="JAUIRO010000002">
    <property type="protein sequence ID" value="KAK0728841.1"/>
    <property type="molecule type" value="Genomic_DNA"/>
</dbReference>
<reference evidence="1" key="1">
    <citation type="submission" date="2023-06" db="EMBL/GenBank/DDBJ databases">
        <title>Genome-scale phylogeny and comparative genomics of the fungal order Sordariales.</title>
        <authorList>
            <consortium name="Lawrence Berkeley National Laboratory"/>
            <person name="Hensen N."/>
            <person name="Bonometti L."/>
            <person name="Westerberg I."/>
            <person name="Brannstrom I.O."/>
            <person name="Guillou S."/>
            <person name="Cros-Aarteil S."/>
            <person name="Calhoun S."/>
            <person name="Haridas S."/>
            <person name="Kuo A."/>
            <person name="Mondo S."/>
            <person name="Pangilinan J."/>
            <person name="Riley R."/>
            <person name="LaButti K."/>
            <person name="Andreopoulos B."/>
            <person name="Lipzen A."/>
            <person name="Chen C."/>
            <person name="Yanf M."/>
            <person name="Daum C."/>
            <person name="Ng V."/>
            <person name="Clum A."/>
            <person name="Steindorff A."/>
            <person name="Ohm R."/>
            <person name="Martin F."/>
            <person name="Silar P."/>
            <person name="Natvig D."/>
            <person name="Lalanne C."/>
            <person name="Gautier V."/>
            <person name="Ament-velasquez S.L."/>
            <person name="Kruys A."/>
            <person name="Hutchinson M.I."/>
            <person name="Powell A.J."/>
            <person name="Barry K."/>
            <person name="Miller A.N."/>
            <person name="Grigoriev I.V."/>
            <person name="Debuchy R."/>
            <person name="Gladieux P."/>
            <person name="Thoren M.H."/>
            <person name="Johannesson H."/>
        </authorList>
    </citation>
    <scope>NUCLEOTIDE SEQUENCE</scope>
    <source>
        <strain evidence="1">SMH2392-1A</strain>
    </source>
</reference>
<dbReference type="GeneID" id="85328313"/>
<evidence type="ECO:0000313" key="2">
    <source>
        <dbReference type="Proteomes" id="UP001172101"/>
    </source>
</evidence>
<dbReference type="Proteomes" id="UP001172101">
    <property type="component" value="Unassembled WGS sequence"/>
</dbReference>
<name>A0AA40E9B5_9PEZI</name>
<sequence length="149" mass="16627">MTSTGGSYNSSGQFVGHSAARLLVEVAPHLLAPELLPGRLPAVFLLHVTEARVYGEPDTTKWYSCDVVDPHLFPKYKISTATQFDKLSDFLAFNQTWYCSDEGDDHPASFTAQANTTLLVLNTADQPRRAVYCFYRLDLATEYFAVNQL</sequence>
<proteinExistence type="predicted"/>
<protein>
    <submittedName>
        <fullName evidence="1">Uncharacterized protein</fullName>
    </submittedName>
</protein>
<dbReference type="RefSeq" id="XP_060301696.1">
    <property type="nucleotide sequence ID" value="XM_060445043.1"/>
</dbReference>
<comment type="caution">
    <text evidence="1">The sequence shown here is derived from an EMBL/GenBank/DDBJ whole genome shotgun (WGS) entry which is preliminary data.</text>
</comment>
<accession>A0AA40E9B5</accession>
<keyword evidence="2" id="KW-1185">Reference proteome</keyword>
<organism evidence="1 2">
    <name type="scientific">Lasiosphaeria miniovina</name>
    <dbReference type="NCBI Taxonomy" id="1954250"/>
    <lineage>
        <taxon>Eukaryota</taxon>
        <taxon>Fungi</taxon>
        <taxon>Dikarya</taxon>
        <taxon>Ascomycota</taxon>
        <taxon>Pezizomycotina</taxon>
        <taxon>Sordariomycetes</taxon>
        <taxon>Sordariomycetidae</taxon>
        <taxon>Sordariales</taxon>
        <taxon>Lasiosphaeriaceae</taxon>
        <taxon>Lasiosphaeria</taxon>
    </lineage>
</organism>
<dbReference type="AlphaFoldDB" id="A0AA40E9B5"/>
<evidence type="ECO:0000313" key="1">
    <source>
        <dbReference type="EMBL" id="KAK0728841.1"/>
    </source>
</evidence>